<dbReference type="GO" id="GO:0006351">
    <property type="term" value="P:DNA-templated transcription"/>
    <property type="evidence" value="ECO:0007669"/>
    <property type="project" value="InterPro"/>
</dbReference>
<feature type="region of interest" description="Disordered" evidence="5">
    <location>
        <begin position="1"/>
        <end position="68"/>
    </location>
</feature>
<evidence type="ECO:0000259" key="6">
    <source>
        <dbReference type="PROSITE" id="PS50048"/>
    </source>
</evidence>
<gene>
    <name evidence="8" type="ORF">BD626DRAFT_266415</name>
</gene>
<comment type="subcellular location">
    <subcellularLocation>
        <location evidence="1">Nucleus</location>
    </subcellularLocation>
</comment>
<dbReference type="STRING" id="97359.A0A550CH91"/>
<evidence type="ECO:0000256" key="5">
    <source>
        <dbReference type="SAM" id="MobiDB-lite"/>
    </source>
</evidence>
<evidence type="ECO:0000256" key="2">
    <source>
        <dbReference type="ARBA" id="ARBA00022723"/>
    </source>
</evidence>
<dbReference type="PROSITE" id="PS51379">
    <property type="entry name" value="4FE4S_FER_2"/>
    <property type="match status" value="1"/>
</dbReference>
<protein>
    <recommendedName>
        <fullName evidence="10">Zn(2)-C6 fungal-type domain-containing protein</fullName>
    </recommendedName>
</protein>
<organism evidence="8 9">
    <name type="scientific">Schizophyllum amplum</name>
    <dbReference type="NCBI Taxonomy" id="97359"/>
    <lineage>
        <taxon>Eukaryota</taxon>
        <taxon>Fungi</taxon>
        <taxon>Dikarya</taxon>
        <taxon>Basidiomycota</taxon>
        <taxon>Agaricomycotina</taxon>
        <taxon>Agaricomycetes</taxon>
        <taxon>Agaricomycetidae</taxon>
        <taxon>Agaricales</taxon>
        <taxon>Schizophyllaceae</taxon>
        <taxon>Schizophyllum</taxon>
    </lineage>
</organism>
<evidence type="ECO:0000256" key="3">
    <source>
        <dbReference type="ARBA" id="ARBA00023242"/>
    </source>
</evidence>
<dbReference type="AlphaFoldDB" id="A0A550CH91"/>
<keyword evidence="2" id="KW-0479">Metal-binding</keyword>
<dbReference type="GO" id="GO:0008270">
    <property type="term" value="F:zinc ion binding"/>
    <property type="evidence" value="ECO:0007669"/>
    <property type="project" value="InterPro"/>
</dbReference>
<name>A0A550CH91_9AGAR</name>
<feature type="coiled-coil region" evidence="4">
    <location>
        <begin position="119"/>
        <end position="146"/>
    </location>
</feature>
<dbReference type="InterPro" id="IPR001138">
    <property type="entry name" value="Zn2Cys6_DnaBD"/>
</dbReference>
<evidence type="ECO:0008006" key="10">
    <source>
        <dbReference type="Google" id="ProtNLM"/>
    </source>
</evidence>
<reference evidence="8 9" key="1">
    <citation type="journal article" date="2019" name="New Phytol.">
        <title>Comparative genomics reveals unique wood-decay strategies and fruiting body development in the Schizophyllaceae.</title>
        <authorList>
            <person name="Almasi E."/>
            <person name="Sahu N."/>
            <person name="Krizsan K."/>
            <person name="Balint B."/>
            <person name="Kovacs G.M."/>
            <person name="Kiss B."/>
            <person name="Cseklye J."/>
            <person name="Drula E."/>
            <person name="Henrissat B."/>
            <person name="Nagy I."/>
            <person name="Chovatia M."/>
            <person name="Adam C."/>
            <person name="LaButti K."/>
            <person name="Lipzen A."/>
            <person name="Riley R."/>
            <person name="Grigoriev I.V."/>
            <person name="Nagy L.G."/>
        </authorList>
    </citation>
    <scope>NUCLEOTIDE SEQUENCE [LARGE SCALE GENOMIC DNA]</scope>
    <source>
        <strain evidence="8 9">NL-1724</strain>
    </source>
</reference>
<dbReference type="GO" id="GO:0005634">
    <property type="term" value="C:nucleus"/>
    <property type="evidence" value="ECO:0007669"/>
    <property type="project" value="UniProtKB-SubCell"/>
</dbReference>
<dbReference type="PROSITE" id="PS00463">
    <property type="entry name" value="ZN2_CY6_FUNGAL_1"/>
    <property type="match status" value="1"/>
</dbReference>
<dbReference type="GO" id="GO:0000981">
    <property type="term" value="F:DNA-binding transcription factor activity, RNA polymerase II-specific"/>
    <property type="evidence" value="ECO:0007669"/>
    <property type="project" value="InterPro"/>
</dbReference>
<dbReference type="CDD" id="cd00067">
    <property type="entry name" value="GAL4"/>
    <property type="match status" value="1"/>
</dbReference>
<dbReference type="InterPro" id="IPR007219">
    <property type="entry name" value="XnlR_reg_dom"/>
</dbReference>
<dbReference type="GO" id="GO:0003677">
    <property type="term" value="F:DNA binding"/>
    <property type="evidence" value="ECO:0007669"/>
    <property type="project" value="InterPro"/>
</dbReference>
<dbReference type="EMBL" id="VDMD01000008">
    <property type="protein sequence ID" value="TRM64172.1"/>
    <property type="molecule type" value="Genomic_DNA"/>
</dbReference>
<dbReference type="Proteomes" id="UP000320762">
    <property type="component" value="Unassembled WGS sequence"/>
</dbReference>
<dbReference type="SMART" id="SM00066">
    <property type="entry name" value="GAL4"/>
    <property type="match status" value="1"/>
</dbReference>
<comment type="caution">
    <text evidence="8">The sequence shown here is derived from an EMBL/GenBank/DDBJ whole genome shotgun (WGS) entry which is preliminary data.</text>
</comment>
<keyword evidence="3" id="KW-0539">Nucleus</keyword>
<dbReference type="Gene3D" id="4.10.240.10">
    <property type="entry name" value="Zn(2)-C6 fungal-type DNA-binding domain"/>
    <property type="match status" value="1"/>
</dbReference>
<dbReference type="SMART" id="SM00906">
    <property type="entry name" value="Fungal_trans"/>
    <property type="match status" value="1"/>
</dbReference>
<evidence type="ECO:0000259" key="7">
    <source>
        <dbReference type="PROSITE" id="PS51379"/>
    </source>
</evidence>
<keyword evidence="4" id="KW-0175">Coiled coil</keyword>
<keyword evidence="9" id="KW-1185">Reference proteome</keyword>
<evidence type="ECO:0000313" key="8">
    <source>
        <dbReference type="EMBL" id="TRM64172.1"/>
    </source>
</evidence>
<dbReference type="InterPro" id="IPR017896">
    <property type="entry name" value="4Fe4S_Fe-S-bd"/>
</dbReference>
<feature type="compositionally biased region" description="Basic and acidic residues" evidence="5">
    <location>
        <begin position="25"/>
        <end position="36"/>
    </location>
</feature>
<proteinExistence type="predicted"/>
<accession>A0A550CH91</accession>
<evidence type="ECO:0000256" key="1">
    <source>
        <dbReference type="ARBA" id="ARBA00004123"/>
    </source>
</evidence>
<dbReference type="InterPro" id="IPR036864">
    <property type="entry name" value="Zn2-C6_fun-type_DNA-bd_sf"/>
</dbReference>
<dbReference type="InterPro" id="IPR050613">
    <property type="entry name" value="Sec_Metabolite_Reg"/>
</dbReference>
<dbReference type="PANTHER" id="PTHR31001:SF56">
    <property type="entry name" value="ZN(2)-C6 FUNGAL-TYPE DOMAIN-CONTAINING PROTEIN"/>
    <property type="match status" value="1"/>
</dbReference>
<dbReference type="Pfam" id="PF04082">
    <property type="entry name" value="Fungal_trans"/>
    <property type="match status" value="1"/>
</dbReference>
<feature type="domain" description="4Fe-4S ferredoxin-type" evidence="7">
    <location>
        <begin position="79"/>
        <end position="111"/>
    </location>
</feature>
<feature type="domain" description="Zn(2)-C6 fungal-type" evidence="6">
    <location>
        <begin position="72"/>
        <end position="101"/>
    </location>
</feature>
<dbReference type="CDD" id="cd12148">
    <property type="entry name" value="fungal_TF_MHR"/>
    <property type="match status" value="1"/>
</dbReference>
<sequence length="799" mass="90077">MLTDALGSMLPPPSSPERPLKRQRNMHEDPRRDYDPRMPLGWSEALDTQPETSTSAQDTQKMQQKDDKRKLSCKECRRLKLRCDREFPCQSCCKRGCAEICPEGSLTSGRGSRFILANTEQLHTKIQQLSERVRVLEQAVQGYNHEDPLLAPDLLLIKTTQEFHVAAGNAPSSPTGAATTSSASSQPTKEESLRASVSSMSITSPLEPCVPHCKDDTTPLLDEKGIPQVPPAILQLSSTFPFPWAVDMSVRKRIRQALPPRPEAEAICEEARRNALWQYSLDASETFLPNLLQYCYTTPIQELSPRRLALLLMVLSIGSLVDLTRPLGYLSAESYHHMARASVCEIPLMEEPDFDTVHALFFMIWYHLIFSDNRKALGYAWNLLGFVAKLVQGLGLHRETSGSKLIPEENERRRNIFWELLNLDYRMSLTLGRPPSICLQHVTIKPPSYAVSGAYAPTGEMVYHQWKNTFLQQCLCPILDCMIGKDPANYAMILELDKRVRCMEIPALLLHCNTESPRSLKMQRALVLSARDIAILQLHRRSFSDTMSSDAAHFTLTHQWAPSVIATYLAAASLIETIEQLYEHEREVSVRFLFFWFNAFSAAMTLQAFIHRVPTSTLVPHALRILERVTILFHRASKILPFSGRTLPILDKVLKRCHQTRHASAMNVSPVHTNLSYSHYYAPPLAAFAGAHGELGRFAETLLTPISYNPAEMVPIEHQQPLAGRQRGARDEDTWMPDPYNFHSNGVSVDERYTGIARPAPTPFVPSSTRVLEDETFNLEHGALNPNLILDGSIFMAYL</sequence>
<feature type="compositionally biased region" description="Low complexity" evidence="5">
    <location>
        <begin position="170"/>
        <end position="187"/>
    </location>
</feature>
<dbReference type="PROSITE" id="PS50048">
    <property type="entry name" value="ZN2_CY6_FUNGAL_2"/>
    <property type="match status" value="1"/>
</dbReference>
<dbReference type="OrthoDB" id="424974at2759"/>
<dbReference type="PANTHER" id="PTHR31001">
    <property type="entry name" value="UNCHARACTERIZED TRANSCRIPTIONAL REGULATORY PROTEIN"/>
    <property type="match status" value="1"/>
</dbReference>
<evidence type="ECO:0000313" key="9">
    <source>
        <dbReference type="Proteomes" id="UP000320762"/>
    </source>
</evidence>
<evidence type="ECO:0000256" key="4">
    <source>
        <dbReference type="SAM" id="Coils"/>
    </source>
</evidence>
<feature type="region of interest" description="Disordered" evidence="5">
    <location>
        <begin position="167"/>
        <end position="194"/>
    </location>
</feature>